<proteinExistence type="inferred from homology"/>
<evidence type="ECO:0000256" key="1">
    <source>
        <dbReference type="ARBA" id="ARBA00005046"/>
    </source>
</evidence>
<reference evidence="14 15" key="1">
    <citation type="journal article" date="2016" name="Environ. Microbiol.">
        <title>New Methyloceanibacter diversity from North Sea sediments includes methanotroph containing solely the soluble methane monooxygenase.</title>
        <authorList>
            <person name="Vekeman B."/>
            <person name="Kerckhof F.M."/>
            <person name="Cremers G."/>
            <person name="de Vos P."/>
            <person name="Vandamme P."/>
            <person name="Boon N."/>
            <person name="Op den Camp H.J."/>
            <person name="Heylen K."/>
        </authorList>
    </citation>
    <scope>NUCLEOTIDE SEQUENCE [LARGE SCALE GENOMIC DNA]</scope>
    <source>
        <strain evidence="14 15">R-67174</strain>
    </source>
</reference>
<comment type="similarity">
    <text evidence="2">Belongs to the MoaE family.</text>
</comment>
<name>A0A1E3W384_9HYPH</name>
<keyword evidence="15" id="KW-1185">Reference proteome</keyword>
<dbReference type="PANTHER" id="PTHR23404">
    <property type="entry name" value="MOLYBDOPTERIN SYNTHASE RELATED"/>
    <property type="match status" value="1"/>
</dbReference>
<evidence type="ECO:0000256" key="8">
    <source>
        <dbReference type="ARBA" id="ARBA00029745"/>
    </source>
</evidence>
<dbReference type="InterPro" id="IPR036563">
    <property type="entry name" value="MoaE_sf"/>
</dbReference>
<evidence type="ECO:0000313" key="15">
    <source>
        <dbReference type="Proteomes" id="UP000094501"/>
    </source>
</evidence>
<dbReference type="Gene3D" id="3.90.1170.40">
    <property type="entry name" value="Molybdopterin biosynthesis MoaE subunit"/>
    <property type="match status" value="1"/>
</dbReference>
<gene>
    <name evidence="14" type="ORF">AUC68_03575</name>
</gene>
<dbReference type="SUPFAM" id="SSF54690">
    <property type="entry name" value="Molybdopterin synthase subunit MoaE"/>
    <property type="match status" value="1"/>
</dbReference>
<evidence type="ECO:0000256" key="5">
    <source>
        <dbReference type="ARBA" id="ARBA00023150"/>
    </source>
</evidence>
<protein>
    <recommendedName>
        <fullName evidence="4">Molybdopterin synthase catalytic subunit</fullName>
        <ecNumber evidence="3">2.8.1.12</ecNumber>
    </recommendedName>
    <alternativeName>
        <fullName evidence="10">MPT synthase subunit 2</fullName>
    </alternativeName>
    <alternativeName>
        <fullName evidence="8">Molybdenum cofactor biosynthesis protein E</fullName>
    </alternativeName>
    <alternativeName>
        <fullName evidence="9">Molybdopterin-converting factor large subunit</fullName>
    </alternativeName>
    <alternativeName>
        <fullName evidence="11">Molybdopterin-converting factor subunit 2</fullName>
    </alternativeName>
</protein>
<dbReference type="Proteomes" id="UP000094501">
    <property type="component" value="Unassembled WGS sequence"/>
</dbReference>
<evidence type="ECO:0000256" key="12">
    <source>
        <dbReference type="ARBA" id="ARBA00049878"/>
    </source>
</evidence>
<evidence type="ECO:0000256" key="3">
    <source>
        <dbReference type="ARBA" id="ARBA00011950"/>
    </source>
</evidence>
<dbReference type="AlphaFoldDB" id="A0A1E3W384"/>
<dbReference type="CDD" id="cd00756">
    <property type="entry name" value="MoaE"/>
    <property type="match status" value="1"/>
</dbReference>
<comment type="subunit">
    <text evidence="7">Heterotetramer of 2 MoaD subunits and 2 MoaE subunits. Also stable as homodimer. The enzyme changes between these two forms during catalysis.</text>
</comment>
<evidence type="ECO:0000256" key="4">
    <source>
        <dbReference type="ARBA" id="ARBA00013858"/>
    </source>
</evidence>
<dbReference type="OrthoDB" id="9803224at2"/>
<evidence type="ECO:0000256" key="7">
    <source>
        <dbReference type="ARBA" id="ARBA00026066"/>
    </source>
</evidence>
<organism evidence="14 15">
    <name type="scientific">Methyloceanibacter methanicus</name>
    <dbReference type="NCBI Taxonomy" id="1774968"/>
    <lineage>
        <taxon>Bacteria</taxon>
        <taxon>Pseudomonadati</taxon>
        <taxon>Pseudomonadota</taxon>
        <taxon>Alphaproteobacteria</taxon>
        <taxon>Hyphomicrobiales</taxon>
        <taxon>Hyphomicrobiaceae</taxon>
        <taxon>Methyloceanibacter</taxon>
    </lineage>
</organism>
<dbReference type="InterPro" id="IPR003448">
    <property type="entry name" value="Mopterin_biosynth_MoaE"/>
</dbReference>
<comment type="function">
    <text evidence="6">Converts molybdopterin precursor Z into molybdopterin. This requires the incorporation of two sulfur atoms into precursor Z to generate a dithiolene group. The sulfur is provided by MoaD.</text>
</comment>
<dbReference type="RefSeq" id="WP_069437079.1">
    <property type="nucleotide sequence ID" value="NZ_LPWG01000010.1"/>
</dbReference>
<evidence type="ECO:0000256" key="10">
    <source>
        <dbReference type="ARBA" id="ARBA00030781"/>
    </source>
</evidence>
<dbReference type="GO" id="GO:0006777">
    <property type="term" value="P:Mo-molybdopterin cofactor biosynthetic process"/>
    <property type="evidence" value="ECO:0007669"/>
    <property type="project" value="UniProtKB-KW"/>
</dbReference>
<comment type="caution">
    <text evidence="14">The sequence shown here is derived from an EMBL/GenBank/DDBJ whole genome shotgun (WGS) entry which is preliminary data.</text>
</comment>
<dbReference type="GO" id="GO:0030366">
    <property type="term" value="F:molybdopterin synthase activity"/>
    <property type="evidence" value="ECO:0007669"/>
    <property type="project" value="UniProtKB-EC"/>
</dbReference>
<comment type="pathway">
    <text evidence="1">Cofactor biosynthesis; molybdopterin biosynthesis.</text>
</comment>
<evidence type="ECO:0000256" key="6">
    <source>
        <dbReference type="ARBA" id="ARBA00025448"/>
    </source>
</evidence>
<feature type="region of interest" description="Disordered" evidence="13">
    <location>
        <begin position="141"/>
        <end position="161"/>
    </location>
</feature>
<dbReference type="STRING" id="1774968.AUC68_03575"/>
<keyword evidence="5" id="KW-0501">Molybdenum cofactor biosynthesis</keyword>
<evidence type="ECO:0000256" key="13">
    <source>
        <dbReference type="SAM" id="MobiDB-lite"/>
    </source>
</evidence>
<sequence>MIRVQTEDFDIGQEIEALRRDSSGKDRTDIGAIVTFTGTVRDSLRASDGENAGGITAMTLEHYPGMTEKELARIEEEAHARWPLQASLIVHRVGQLQPGDNIVLVVTASAHRDAAFEAARFLMDYLKTSAPFWKRESGAQGERWVDAKESDDEAAAKWREV</sequence>
<evidence type="ECO:0000256" key="9">
    <source>
        <dbReference type="ARBA" id="ARBA00030407"/>
    </source>
</evidence>
<evidence type="ECO:0000256" key="11">
    <source>
        <dbReference type="ARBA" id="ARBA00032474"/>
    </source>
</evidence>
<evidence type="ECO:0000313" key="14">
    <source>
        <dbReference type="EMBL" id="ODS00253.1"/>
    </source>
</evidence>
<dbReference type="NCBIfam" id="NF007959">
    <property type="entry name" value="PRK10678.1"/>
    <property type="match status" value="1"/>
</dbReference>
<evidence type="ECO:0000256" key="2">
    <source>
        <dbReference type="ARBA" id="ARBA00005426"/>
    </source>
</evidence>
<dbReference type="EMBL" id="LPWG01000010">
    <property type="protein sequence ID" value="ODS00253.1"/>
    <property type="molecule type" value="Genomic_DNA"/>
</dbReference>
<dbReference type="UniPathway" id="UPA00344"/>
<dbReference type="EC" id="2.8.1.12" evidence="3"/>
<comment type="catalytic activity">
    <reaction evidence="12">
        <text>2 [molybdopterin-synthase sulfur-carrier protein]-C-terminal-Gly-aminoethanethioate + cyclic pyranopterin phosphate + H2O = molybdopterin + 2 [molybdopterin-synthase sulfur-carrier protein]-C-terminal Gly-Gly + 2 H(+)</text>
        <dbReference type="Rhea" id="RHEA:26333"/>
        <dbReference type="Rhea" id="RHEA-COMP:12202"/>
        <dbReference type="Rhea" id="RHEA-COMP:19907"/>
        <dbReference type="ChEBI" id="CHEBI:15377"/>
        <dbReference type="ChEBI" id="CHEBI:15378"/>
        <dbReference type="ChEBI" id="CHEBI:58698"/>
        <dbReference type="ChEBI" id="CHEBI:59648"/>
        <dbReference type="ChEBI" id="CHEBI:90778"/>
        <dbReference type="ChEBI" id="CHEBI:232372"/>
        <dbReference type="EC" id="2.8.1.12"/>
    </reaction>
</comment>
<dbReference type="Pfam" id="PF02391">
    <property type="entry name" value="MoaE"/>
    <property type="match status" value="1"/>
</dbReference>
<accession>A0A1E3W384</accession>